<protein>
    <submittedName>
        <fullName evidence="1">Uncharacterized protein</fullName>
    </submittedName>
</protein>
<dbReference type="Proteomes" id="UP000268857">
    <property type="component" value="Unassembled WGS sequence"/>
</dbReference>
<evidence type="ECO:0000313" key="1">
    <source>
        <dbReference type="EMBL" id="RUR86825.1"/>
    </source>
</evidence>
<sequence length="339" mass="35966">MNKERKISASPSSHGFRVSYVRSVCLGLLTTLAVTFSVTTSISVNRVSAANVTKESSALKKWIAKAKQRQNIRITKDTNLIAQLTSPGVGDSLRELNQLRQELLIDPVVIETRRVIAPSSTAGTPSAYGASWGQAYIGGGLYLPFDNDRIDGSAAVGFGLGDAIKSVGVEINANITSVGGGDNFDFGDSGGIGFKLHKYFSDRTAVAVGWSNPIKWGDNNGTKDTIYGVITKTFDLEPNNPKNKLPITLSAGVGSGIFRSKGAIAADENTPNFFGSVGLRVIPEVSLVTSWTGNSLNIGASYAPFKKTPIVINTILTDLTDNFDKGTGLSVSAGYVFQF</sequence>
<name>A0A433NRG7_CHLFR</name>
<dbReference type="AlphaFoldDB" id="A0A433NRG7"/>
<dbReference type="OrthoDB" id="557970at2"/>
<comment type="caution">
    <text evidence="1">The sequence shown here is derived from an EMBL/GenBank/DDBJ whole genome shotgun (WGS) entry which is preliminary data.</text>
</comment>
<keyword evidence="2" id="KW-1185">Reference proteome</keyword>
<accession>A0A433NRG7</accession>
<dbReference type="STRING" id="211165.GCA_000317285_05177"/>
<evidence type="ECO:0000313" key="2">
    <source>
        <dbReference type="Proteomes" id="UP000268857"/>
    </source>
</evidence>
<reference evidence="1 2" key="1">
    <citation type="journal article" date="2019" name="Genome Biol. Evol.">
        <title>Day and night: Metabolic profiles and evolutionary relationships of six axenic non-marine cyanobacteria.</title>
        <authorList>
            <person name="Will S.E."/>
            <person name="Henke P."/>
            <person name="Boedeker C."/>
            <person name="Huang S."/>
            <person name="Brinkmann H."/>
            <person name="Rohde M."/>
            <person name="Jarek M."/>
            <person name="Friedl T."/>
            <person name="Seufert S."/>
            <person name="Schumacher M."/>
            <person name="Overmann J."/>
            <person name="Neumann-Schaal M."/>
            <person name="Petersen J."/>
        </authorList>
    </citation>
    <scope>NUCLEOTIDE SEQUENCE [LARGE SCALE GENOMIC DNA]</scope>
    <source>
        <strain evidence="1 2">PCC 6912</strain>
    </source>
</reference>
<proteinExistence type="predicted"/>
<organism evidence="1 2">
    <name type="scientific">Chlorogloeopsis fritschii PCC 6912</name>
    <dbReference type="NCBI Taxonomy" id="211165"/>
    <lineage>
        <taxon>Bacteria</taxon>
        <taxon>Bacillati</taxon>
        <taxon>Cyanobacteriota</taxon>
        <taxon>Cyanophyceae</taxon>
        <taxon>Nostocales</taxon>
        <taxon>Chlorogloeopsidaceae</taxon>
        <taxon>Chlorogloeopsis</taxon>
    </lineage>
</organism>
<gene>
    <name evidence="1" type="ORF">PCC6912_02680</name>
</gene>
<dbReference type="RefSeq" id="WP_016874261.1">
    <property type="nucleotide sequence ID" value="NZ_RSCJ01000001.1"/>
</dbReference>
<dbReference type="EMBL" id="RSCJ01000001">
    <property type="protein sequence ID" value="RUR86825.1"/>
    <property type="molecule type" value="Genomic_DNA"/>
</dbReference>